<evidence type="ECO:0000313" key="1">
    <source>
        <dbReference type="EMBL" id="GIY06904.1"/>
    </source>
</evidence>
<evidence type="ECO:0000313" key="3">
    <source>
        <dbReference type="Proteomes" id="UP001054837"/>
    </source>
</evidence>
<name>A0AAV4UE56_9ARAC</name>
<reference evidence="2 3" key="1">
    <citation type="submission" date="2021-06" db="EMBL/GenBank/DDBJ databases">
        <title>Caerostris darwini draft genome.</title>
        <authorList>
            <person name="Kono N."/>
            <person name="Arakawa K."/>
        </authorList>
    </citation>
    <scope>NUCLEOTIDE SEQUENCE [LARGE SCALE GENOMIC DNA]</scope>
</reference>
<sequence>MNTHVSSLQFMCLSKTIERLFNIADIKKRLHEIGHKCLHPHRHLAWLEMRGKELASSLPLPASVKNELMDVLLFMALEVCDWYEKHKYLISYDFEVLSSFHWRSDGTIDELKTAKALARRRDANIASRFRIASFYRLTPD</sequence>
<dbReference type="AlphaFoldDB" id="A0AAV4UE56"/>
<dbReference type="EMBL" id="BPLQ01011127">
    <property type="protein sequence ID" value="GIY55815.1"/>
    <property type="molecule type" value="Genomic_DNA"/>
</dbReference>
<organism evidence="2 3">
    <name type="scientific">Caerostris darwini</name>
    <dbReference type="NCBI Taxonomy" id="1538125"/>
    <lineage>
        <taxon>Eukaryota</taxon>
        <taxon>Metazoa</taxon>
        <taxon>Ecdysozoa</taxon>
        <taxon>Arthropoda</taxon>
        <taxon>Chelicerata</taxon>
        <taxon>Arachnida</taxon>
        <taxon>Araneae</taxon>
        <taxon>Araneomorphae</taxon>
        <taxon>Entelegynae</taxon>
        <taxon>Araneoidea</taxon>
        <taxon>Araneidae</taxon>
        <taxon>Caerostris</taxon>
    </lineage>
</organism>
<keyword evidence="3" id="KW-1185">Reference proteome</keyword>
<evidence type="ECO:0000313" key="2">
    <source>
        <dbReference type="EMBL" id="GIY55815.1"/>
    </source>
</evidence>
<accession>A0AAV4UE56</accession>
<comment type="caution">
    <text evidence="2">The sequence shown here is derived from an EMBL/GenBank/DDBJ whole genome shotgun (WGS) entry which is preliminary data.</text>
</comment>
<gene>
    <name evidence="2" type="ORF">CDAR_235671</name>
    <name evidence="1" type="ORF">CDAR_412261</name>
</gene>
<proteinExistence type="predicted"/>
<protein>
    <submittedName>
        <fullName evidence="2">Uncharacterized protein</fullName>
    </submittedName>
</protein>
<dbReference type="EMBL" id="BPLQ01004266">
    <property type="protein sequence ID" value="GIY06904.1"/>
    <property type="molecule type" value="Genomic_DNA"/>
</dbReference>
<dbReference type="Proteomes" id="UP001054837">
    <property type="component" value="Unassembled WGS sequence"/>
</dbReference>